<reference evidence="2" key="1">
    <citation type="submission" date="2017-03" db="EMBL/GenBank/DDBJ databases">
        <title>Phytopthora megakarya and P. palmivora, two closely related causual agents of cacao black pod achieved similar genome size and gene model numbers by different mechanisms.</title>
        <authorList>
            <person name="Ali S."/>
            <person name="Shao J."/>
            <person name="Larry D.J."/>
            <person name="Kronmiller B."/>
            <person name="Shen D."/>
            <person name="Strem M.D."/>
            <person name="Melnick R.L."/>
            <person name="Guiltinan M.J."/>
            <person name="Tyler B.M."/>
            <person name="Meinhardt L.W."/>
            <person name="Bailey B.A."/>
        </authorList>
    </citation>
    <scope>NUCLEOTIDE SEQUENCE [LARGE SCALE GENOMIC DNA]</scope>
    <source>
        <strain evidence="2">zdho120</strain>
    </source>
</reference>
<protein>
    <recommendedName>
        <fullName evidence="3">FYVE-type domain-containing protein</fullName>
    </recommendedName>
</protein>
<dbReference type="Gene3D" id="3.30.530.20">
    <property type="match status" value="1"/>
</dbReference>
<organism evidence="1 2">
    <name type="scientific">Phytophthora megakarya</name>
    <dbReference type="NCBI Taxonomy" id="4795"/>
    <lineage>
        <taxon>Eukaryota</taxon>
        <taxon>Sar</taxon>
        <taxon>Stramenopiles</taxon>
        <taxon>Oomycota</taxon>
        <taxon>Peronosporomycetes</taxon>
        <taxon>Peronosporales</taxon>
        <taxon>Peronosporaceae</taxon>
        <taxon>Phytophthora</taxon>
    </lineage>
</organism>
<comment type="caution">
    <text evidence="1">The sequence shown here is derived from an EMBL/GenBank/DDBJ whole genome shotgun (WGS) entry which is preliminary data.</text>
</comment>
<dbReference type="InterPro" id="IPR023393">
    <property type="entry name" value="START-like_dom_sf"/>
</dbReference>
<dbReference type="Proteomes" id="UP000198211">
    <property type="component" value="Unassembled WGS sequence"/>
</dbReference>
<dbReference type="OrthoDB" id="151461at2759"/>
<dbReference type="PANTHER" id="PTHR13510:SF44">
    <property type="entry name" value="RABENOSYN-5"/>
    <property type="match status" value="1"/>
</dbReference>
<sequence>MVGPLPGNLNEIMFGLASPTLEAMRIKSSYLDDFSAAAILGTVVKPTEDDPFRSVVVKWMEIDIPGFSIGVVKNRDYVYVEGTVVKNRDYVYVESSGIMNLKNGDRVGYHLWHSINFPQTHELPNRVRGNMSLSAIFHQEASDRTDCHGNGVMDPAGDFIGPMVVGGIIQAIMAGVKYSYCAQMKKLAWLSVQKHAEMREKGAPVAKPVCITCSKPTNSKLNIGKSHSTCKLCFQALCGSCKVYKKLSFITPDLELTQQKVAFCVKCLLEATHLDTLEAARHQFVYDQDAHSGAGGTFAVSHTSSRSDCTDNSA</sequence>
<dbReference type="EMBL" id="NBNE01004154">
    <property type="protein sequence ID" value="OWZ06007.1"/>
    <property type="molecule type" value="Genomic_DNA"/>
</dbReference>
<evidence type="ECO:0000313" key="2">
    <source>
        <dbReference type="Proteomes" id="UP000198211"/>
    </source>
</evidence>
<gene>
    <name evidence="1" type="ORF">PHMEG_00021799</name>
</gene>
<keyword evidence="2" id="KW-1185">Reference proteome</keyword>
<dbReference type="PANTHER" id="PTHR13510">
    <property type="entry name" value="FYVE-FINGER-CONTAINING RAB5 EFFECTOR PROTEIN RABENOSYN-5-RELATED"/>
    <property type="match status" value="1"/>
</dbReference>
<evidence type="ECO:0000313" key="1">
    <source>
        <dbReference type="EMBL" id="OWZ06007.1"/>
    </source>
</evidence>
<evidence type="ECO:0008006" key="3">
    <source>
        <dbReference type="Google" id="ProtNLM"/>
    </source>
</evidence>
<name>A0A225VML8_9STRA</name>
<proteinExistence type="predicted"/>
<dbReference type="InterPro" id="IPR052727">
    <property type="entry name" value="Rab4/Rab5_effector"/>
</dbReference>
<dbReference type="AlphaFoldDB" id="A0A225VML8"/>
<accession>A0A225VML8</accession>